<evidence type="ECO:0000313" key="2">
    <source>
        <dbReference type="Proteomes" id="UP000324800"/>
    </source>
</evidence>
<sequence length="98" mass="10984">MDALIISLSEFPELYAYINDRQPKPIFDGIANQIIVGPKYLHVQVKENDDKLSVQPPHPTPIAPIPVATEGITVPLYTLTQPLLPYNIGDGRIQFYKL</sequence>
<dbReference type="AlphaFoldDB" id="A0A5J4WFK9"/>
<gene>
    <name evidence="1" type="ORF">EZS28_010710</name>
</gene>
<protein>
    <submittedName>
        <fullName evidence="1">Uncharacterized protein</fullName>
    </submittedName>
</protein>
<evidence type="ECO:0000313" key="1">
    <source>
        <dbReference type="EMBL" id="KAA6393760.1"/>
    </source>
</evidence>
<organism evidence="1 2">
    <name type="scientific">Streblomastix strix</name>
    <dbReference type="NCBI Taxonomy" id="222440"/>
    <lineage>
        <taxon>Eukaryota</taxon>
        <taxon>Metamonada</taxon>
        <taxon>Preaxostyla</taxon>
        <taxon>Oxymonadida</taxon>
        <taxon>Streblomastigidae</taxon>
        <taxon>Streblomastix</taxon>
    </lineage>
</organism>
<dbReference type="EMBL" id="SNRW01002149">
    <property type="protein sequence ID" value="KAA6393760.1"/>
    <property type="molecule type" value="Genomic_DNA"/>
</dbReference>
<reference evidence="1 2" key="1">
    <citation type="submission" date="2019-03" db="EMBL/GenBank/DDBJ databases">
        <title>Single cell metagenomics reveals metabolic interactions within the superorganism composed of flagellate Streblomastix strix and complex community of Bacteroidetes bacteria on its surface.</title>
        <authorList>
            <person name="Treitli S.C."/>
            <person name="Kolisko M."/>
            <person name="Husnik F."/>
            <person name="Keeling P."/>
            <person name="Hampl V."/>
        </authorList>
    </citation>
    <scope>NUCLEOTIDE SEQUENCE [LARGE SCALE GENOMIC DNA]</scope>
    <source>
        <strain evidence="1">ST1C</strain>
    </source>
</reference>
<name>A0A5J4WFK9_9EUKA</name>
<comment type="caution">
    <text evidence="1">The sequence shown here is derived from an EMBL/GenBank/DDBJ whole genome shotgun (WGS) entry which is preliminary data.</text>
</comment>
<accession>A0A5J4WFK9</accession>
<dbReference type="Proteomes" id="UP000324800">
    <property type="component" value="Unassembled WGS sequence"/>
</dbReference>
<proteinExistence type="predicted"/>